<evidence type="ECO:0000313" key="4">
    <source>
        <dbReference type="EMBL" id="VFT97216.1"/>
    </source>
</evidence>
<feature type="compositionally biased region" description="Basic and acidic residues" evidence="1">
    <location>
        <begin position="569"/>
        <end position="586"/>
    </location>
</feature>
<evidence type="ECO:0000313" key="5">
    <source>
        <dbReference type="Proteomes" id="UP000332933"/>
    </source>
</evidence>
<dbReference type="SUPFAM" id="SSF81585">
    <property type="entry name" value="PsbU/PolX domain-like"/>
    <property type="match status" value="5"/>
</dbReference>
<feature type="domain" description="Helix-hairpin-helix DNA-binding motif class 1" evidence="2">
    <location>
        <begin position="452"/>
        <end position="471"/>
    </location>
</feature>
<dbReference type="PANTHER" id="PTHR21180:SF32">
    <property type="entry name" value="ENDONUCLEASE_EXONUCLEASE_PHOSPHATASE FAMILY DOMAIN-CONTAINING PROTEIN 1"/>
    <property type="match status" value="1"/>
</dbReference>
<dbReference type="InterPro" id="IPR003583">
    <property type="entry name" value="Hlx-hairpin-Hlx_DNA-bd_motif"/>
</dbReference>
<dbReference type="EMBL" id="VJMH01006867">
    <property type="protein sequence ID" value="KAF0687747.1"/>
    <property type="molecule type" value="Genomic_DNA"/>
</dbReference>
<feature type="domain" description="Helix-hairpin-helix DNA-binding motif class 1" evidence="2">
    <location>
        <begin position="140"/>
        <end position="159"/>
    </location>
</feature>
<dbReference type="PANTHER" id="PTHR21180">
    <property type="entry name" value="ENDONUCLEASE/EXONUCLEASE/PHOSPHATASE FAMILY DOMAIN-CONTAINING PROTEIN 1"/>
    <property type="match status" value="1"/>
</dbReference>
<dbReference type="SMART" id="SM00278">
    <property type="entry name" value="HhH1"/>
    <property type="match status" value="11"/>
</dbReference>
<sequence>MSRPETINDVTPETLELPGIGPHLTRRNLHYRPFESMDAVRKITGFGDKRVEVLRTHLKPLEESSSSMPQTPPPTHDITAVPTLSPRQDRTIDVDDSNILSDPSVLDINTCSLKALQSIPSIGRTLSTRIVQHRPYASLDQVRLLDGVGPNRMAAIMRHCKVVVEPKATSSTKGYKEDDAQHPHTLALLDINTCASKALESIPGIGRTLSSRIILHRPYSSLDQVRLVDGVGPNRMAAILRHCKVQEASPPPASTNMESLSININTCSLKTLQSIPGIGSTLSSRIVAYRPFASLEDVRLVQGIYTTKWEAIKRFCQPIVPPSPPPQTQQSTVKPLTALLDINTCSVKALQTIPGIGGTLSSRIVQHRPYTSLDQVGWLEGIGPARLAAIQSHCMPVLDVIPSKAEPWVTQEDDDSLVDLNTCSTKALEAIPGIGRTLSSRLVQHRPYASFDQVRLVEGVGPNRLAAIVKHCRVPTTRPVVRPTKAQDTQLVDINTCSTKTLQTIPGIGPTLSSRIVHHRPYASLDQVPRLVDGVGPNRMAVIARHCFVATNSTPATPPPQSSNPAKPMRQDNMVKEDAKTTKEDLETTTTRPPPRTSKERDTPFVEMDCSNMRYLPRTLDCRLRDFSTTVAFDLPAGRNRTTHGVDRQTNHRTAPRASVTSWTNHDLVF</sequence>
<dbReference type="GO" id="GO:0003677">
    <property type="term" value="F:DNA binding"/>
    <property type="evidence" value="ECO:0007669"/>
    <property type="project" value="InterPro"/>
</dbReference>
<organism evidence="4 5">
    <name type="scientific">Aphanomyces stellatus</name>
    <dbReference type="NCBI Taxonomy" id="120398"/>
    <lineage>
        <taxon>Eukaryota</taxon>
        <taxon>Sar</taxon>
        <taxon>Stramenopiles</taxon>
        <taxon>Oomycota</taxon>
        <taxon>Saprolegniomycetes</taxon>
        <taxon>Saprolegniales</taxon>
        <taxon>Verrucalvaceae</taxon>
        <taxon>Aphanomyces</taxon>
    </lineage>
</organism>
<feature type="domain" description="Helix-hairpin-helix DNA-binding motif class 1" evidence="2">
    <location>
        <begin position="12"/>
        <end position="31"/>
    </location>
</feature>
<dbReference type="SUPFAM" id="SSF47781">
    <property type="entry name" value="RuvA domain 2-like"/>
    <property type="match status" value="2"/>
</dbReference>
<feature type="domain" description="Helix-hairpin-helix DNA-binding motif class 1" evidence="2">
    <location>
        <begin position="426"/>
        <end position="445"/>
    </location>
</feature>
<accession>A0A485LFW3</accession>
<dbReference type="Pfam" id="PF12836">
    <property type="entry name" value="HHH_3"/>
    <property type="match status" value="6"/>
</dbReference>
<evidence type="ECO:0000259" key="2">
    <source>
        <dbReference type="SMART" id="SM00278"/>
    </source>
</evidence>
<gene>
    <name evidence="4" type="primary">Aste57867_20531</name>
    <name evidence="3" type="ORF">As57867_020464</name>
    <name evidence="4" type="ORF">ASTE57867_20531</name>
</gene>
<feature type="domain" description="Helix-hairpin-helix DNA-binding motif class 1" evidence="2">
    <location>
        <begin position="197"/>
        <end position="216"/>
    </location>
</feature>
<reference evidence="3" key="2">
    <citation type="submission" date="2019-06" db="EMBL/GenBank/DDBJ databases">
        <title>Genomics analysis of Aphanomyces spp. identifies a new class of oomycete effector associated with host adaptation.</title>
        <authorList>
            <person name="Gaulin E."/>
        </authorList>
    </citation>
    <scope>NUCLEOTIDE SEQUENCE</scope>
    <source>
        <strain evidence="3">CBS 578.67</strain>
    </source>
</reference>
<feature type="domain" description="Helix-hairpin-helix DNA-binding motif class 1" evidence="2">
    <location>
        <begin position="270"/>
        <end position="289"/>
    </location>
</feature>
<proteinExistence type="predicted"/>
<feature type="region of interest" description="Disordered" evidence="1">
    <location>
        <begin position="552"/>
        <end position="602"/>
    </location>
</feature>
<dbReference type="Proteomes" id="UP000332933">
    <property type="component" value="Unassembled WGS sequence"/>
</dbReference>
<feature type="region of interest" description="Disordered" evidence="1">
    <location>
        <begin position="59"/>
        <end position="82"/>
    </location>
</feature>
<dbReference type="EMBL" id="CAADRA010006893">
    <property type="protein sequence ID" value="VFT97216.1"/>
    <property type="molecule type" value="Genomic_DNA"/>
</dbReference>
<protein>
    <submittedName>
        <fullName evidence="4">Aste57867_20531 protein</fullName>
    </submittedName>
</protein>
<feature type="domain" description="Helix-hairpin-helix DNA-binding motif class 1" evidence="2">
    <location>
        <begin position="348"/>
        <end position="367"/>
    </location>
</feature>
<dbReference type="GO" id="GO:0006281">
    <property type="term" value="P:DNA repair"/>
    <property type="evidence" value="ECO:0007669"/>
    <property type="project" value="InterPro"/>
</dbReference>
<evidence type="ECO:0000313" key="3">
    <source>
        <dbReference type="EMBL" id="KAF0687747.1"/>
    </source>
</evidence>
<keyword evidence="5" id="KW-1185">Reference proteome</keyword>
<evidence type="ECO:0000256" key="1">
    <source>
        <dbReference type="SAM" id="MobiDB-lite"/>
    </source>
</evidence>
<reference evidence="4 5" key="1">
    <citation type="submission" date="2019-03" db="EMBL/GenBank/DDBJ databases">
        <authorList>
            <person name="Gaulin E."/>
            <person name="Dumas B."/>
        </authorList>
    </citation>
    <scope>NUCLEOTIDE SEQUENCE [LARGE SCALE GENOMIC DNA]</scope>
    <source>
        <strain evidence="4">CBS 568.67</strain>
    </source>
</reference>
<dbReference type="InterPro" id="IPR051675">
    <property type="entry name" value="Endo/Exo/Phosphatase_dom_1"/>
</dbReference>
<dbReference type="AlphaFoldDB" id="A0A485LFW3"/>
<feature type="domain" description="Helix-hairpin-helix DNA-binding motif class 1" evidence="2">
    <location>
        <begin position="223"/>
        <end position="242"/>
    </location>
</feature>
<name>A0A485LFW3_9STRA</name>
<feature type="domain" description="Helix-hairpin-helix DNA-binding motif class 1" evidence="2">
    <location>
        <begin position="38"/>
        <end position="57"/>
    </location>
</feature>
<dbReference type="OrthoDB" id="6237065at2759"/>
<dbReference type="Gene3D" id="1.10.150.320">
    <property type="entry name" value="Photosystem II 12 kDa extrinsic protein"/>
    <property type="match status" value="7"/>
</dbReference>
<feature type="domain" description="Helix-hairpin-helix DNA-binding motif class 1" evidence="2">
    <location>
        <begin position="500"/>
        <end position="519"/>
    </location>
</feature>
<feature type="domain" description="Helix-hairpin-helix DNA-binding motif class 1" evidence="2">
    <location>
        <begin position="114"/>
        <end position="133"/>
    </location>
</feature>
<dbReference type="InterPro" id="IPR010994">
    <property type="entry name" value="RuvA_2-like"/>
</dbReference>